<evidence type="ECO:0000256" key="2">
    <source>
        <dbReference type="ARBA" id="ARBA00005594"/>
    </source>
</evidence>
<dbReference type="Pfam" id="PF09190">
    <property type="entry name" value="DALR_2"/>
    <property type="match status" value="1"/>
</dbReference>
<evidence type="ECO:0000256" key="7">
    <source>
        <dbReference type="ARBA" id="ARBA00022741"/>
    </source>
</evidence>
<dbReference type="PANTHER" id="PTHR10890:SF3">
    <property type="entry name" value="CYSTEINE--TRNA LIGASE, CYTOPLASMIC"/>
    <property type="match status" value="1"/>
</dbReference>
<evidence type="ECO:0000256" key="3">
    <source>
        <dbReference type="ARBA" id="ARBA00011245"/>
    </source>
</evidence>
<dbReference type="RefSeq" id="WP_070598069.1">
    <property type="nucleotide sequence ID" value="NZ_JASOKO010000006.1"/>
</dbReference>
<dbReference type="Pfam" id="PF23493">
    <property type="entry name" value="CysS_C"/>
    <property type="match status" value="1"/>
</dbReference>
<comment type="cofactor">
    <cofactor evidence="13">
        <name>Zn(2+)</name>
        <dbReference type="ChEBI" id="CHEBI:29105"/>
    </cofactor>
    <text evidence="13">Binds 1 zinc ion per subunit.</text>
</comment>
<keyword evidence="11 13" id="KW-0030">Aminoacyl-tRNA synthetase</keyword>
<evidence type="ECO:0000256" key="8">
    <source>
        <dbReference type="ARBA" id="ARBA00022833"/>
    </source>
</evidence>
<proteinExistence type="inferred from homology"/>
<dbReference type="EC" id="6.1.1.16" evidence="13"/>
<protein>
    <recommendedName>
        <fullName evidence="13">Cysteine--tRNA ligase</fullName>
        <ecNumber evidence="13">6.1.1.16</ecNumber>
    </recommendedName>
    <alternativeName>
        <fullName evidence="13">Cysteinyl-tRNA synthetase</fullName>
        <shortName evidence="13">CysRS</shortName>
    </alternativeName>
</protein>
<keyword evidence="5 13" id="KW-0436">Ligase</keyword>
<dbReference type="GO" id="GO:0005524">
    <property type="term" value="F:ATP binding"/>
    <property type="evidence" value="ECO:0007669"/>
    <property type="project" value="UniProtKB-UniRule"/>
</dbReference>
<evidence type="ECO:0000313" key="14">
    <source>
        <dbReference type="EMBL" id="RAV80640.1"/>
    </source>
</evidence>
<comment type="caution">
    <text evidence="14">The sequence shown here is derived from an EMBL/GenBank/DDBJ whole genome shotgun (WGS) entry which is preliminary data.</text>
</comment>
<dbReference type="SMART" id="SM00840">
    <property type="entry name" value="DALR_2"/>
    <property type="match status" value="1"/>
</dbReference>
<dbReference type="PRINTS" id="PR00983">
    <property type="entry name" value="TRNASYNTHCYS"/>
</dbReference>
<dbReference type="CDD" id="cd00672">
    <property type="entry name" value="CysRS_core"/>
    <property type="match status" value="1"/>
</dbReference>
<dbReference type="GO" id="GO:0006423">
    <property type="term" value="P:cysteinyl-tRNA aminoacylation"/>
    <property type="evidence" value="ECO:0007669"/>
    <property type="project" value="UniProtKB-UniRule"/>
</dbReference>
<comment type="subunit">
    <text evidence="3 13">Monomer.</text>
</comment>
<name>A0A2I1L580_9LACT</name>
<dbReference type="InterPro" id="IPR056411">
    <property type="entry name" value="CysS_C"/>
</dbReference>
<keyword evidence="10 13" id="KW-0648">Protein biosynthesis</keyword>
<feature type="binding site" evidence="13">
    <location>
        <position position="241"/>
    </location>
    <ligand>
        <name>Zn(2+)</name>
        <dbReference type="ChEBI" id="CHEBI:29105"/>
    </ligand>
</feature>
<dbReference type="Gene3D" id="3.40.50.620">
    <property type="entry name" value="HUPs"/>
    <property type="match status" value="1"/>
</dbReference>
<dbReference type="InterPro" id="IPR024909">
    <property type="entry name" value="Cys-tRNA/MSH_ligase"/>
</dbReference>
<accession>A0A2I1L580</accession>
<dbReference type="InterPro" id="IPR009080">
    <property type="entry name" value="tRNAsynth_Ia_anticodon-bd"/>
</dbReference>
<dbReference type="HAMAP" id="MF_00041">
    <property type="entry name" value="Cys_tRNA_synth"/>
    <property type="match status" value="1"/>
</dbReference>
<feature type="binding site" evidence="13">
    <location>
        <position position="274"/>
    </location>
    <ligand>
        <name>ATP</name>
        <dbReference type="ChEBI" id="CHEBI:30616"/>
    </ligand>
</feature>
<evidence type="ECO:0000256" key="11">
    <source>
        <dbReference type="ARBA" id="ARBA00023146"/>
    </source>
</evidence>
<dbReference type="NCBIfam" id="TIGR00435">
    <property type="entry name" value="cysS"/>
    <property type="match status" value="1"/>
</dbReference>
<reference evidence="14 15" key="1">
    <citation type="submission" date="2018-04" db="EMBL/GenBank/DDBJ databases">
        <title>Aerococcus urinae genomes.</title>
        <authorList>
            <person name="Hilt E."/>
            <person name="Gilbert N.M."/>
            <person name="Thomas-White K."/>
            <person name="Putonti C."/>
            <person name="Lewis A.L."/>
            <person name="Visck K.L."/>
            <person name="Wolfe A.J."/>
        </authorList>
    </citation>
    <scope>NUCLEOTIDE SEQUENCE [LARGE SCALE GENOMIC DNA]</scope>
    <source>
        <strain evidence="14 15">UMB7480</strain>
    </source>
</reference>
<dbReference type="PANTHER" id="PTHR10890">
    <property type="entry name" value="CYSTEINYL-TRNA SYNTHETASE"/>
    <property type="match status" value="1"/>
</dbReference>
<dbReference type="InterPro" id="IPR014729">
    <property type="entry name" value="Rossmann-like_a/b/a_fold"/>
</dbReference>
<feature type="binding site" evidence="13">
    <location>
        <position position="28"/>
    </location>
    <ligand>
        <name>Zn(2+)</name>
        <dbReference type="ChEBI" id="CHEBI:29105"/>
    </ligand>
</feature>
<dbReference type="Proteomes" id="UP000251923">
    <property type="component" value="Unassembled WGS sequence"/>
</dbReference>
<evidence type="ECO:0000256" key="5">
    <source>
        <dbReference type="ARBA" id="ARBA00022598"/>
    </source>
</evidence>
<feature type="binding site" evidence="13">
    <location>
        <position position="212"/>
    </location>
    <ligand>
        <name>Zn(2+)</name>
        <dbReference type="ChEBI" id="CHEBI:29105"/>
    </ligand>
</feature>
<keyword evidence="4 13" id="KW-0963">Cytoplasm</keyword>
<dbReference type="InterPro" id="IPR015803">
    <property type="entry name" value="Cys-tRNA-ligase"/>
</dbReference>
<feature type="binding site" evidence="13">
    <location>
        <position position="237"/>
    </location>
    <ligand>
        <name>Zn(2+)</name>
        <dbReference type="ChEBI" id="CHEBI:29105"/>
    </ligand>
</feature>
<comment type="subcellular location">
    <subcellularLocation>
        <location evidence="1 13">Cytoplasm</location>
    </subcellularLocation>
</comment>
<sequence length="471" mass="53783">MLTVYNTLTKAKEEFHPINDGKVNMYVCGPTVYNYIHIGNARSIVAFDVIRRYLEYRGYEVNFVSNFTDVDDKIINRAKEEGLTSREVADKYIAAYYEDIDKLNVKRATLNPRVLENIDAIIEFVQDLVDKDYAYVVDGDVYYRARSFSSYGKLSDQSIDDLRSGASERVSADEQGKKEDSVDFALWKAAKAGEPSWDSPWGAGRPGWHIECSVMSTRYLADTLDIHGGGADLVFPHHENERAQSEARTGKTFVNYWLHNGFVTMGDDGEKMSKSLGNFVLAHDLLKEVDPTIVRFFLASAHYRAPVKFSHSNLEDAKRNLERLQTAHDNINYRLQDAKESLADDEKQLGELQALDEHFIQVMDDDFNVPNALTVIYDALKRINIYMEAPQVSQAVLKAYDQQLSQWLAVIGIEFQEATLLDSEVQALIEERDQARLDKDYERSDAIRQELLDQGIVLDDTPQGTRWRRSK</sequence>
<dbReference type="InterPro" id="IPR032678">
    <property type="entry name" value="tRNA-synt_1_cat_dom"/>
</dbReference>
<dbReference type="FunFam" id="3.40.50.620:FF:000009">
    <property type="entry name" value="Cysteine--tRNA ligase"/>
    <property type="match status" value="1"/>
</dbReference>
<keyword evidence="8 13" id="KW-0862">Zinc</keyword>
<keyword evidence="6 13" id="KW-0479">Metal-binding</keyword>
<dbReference type="Gene3D" id="1.20.120.1910">
    <property type="entry name" value="Cysteine-tRNA ligase, C-terminal anti-codon recognition domain"/>
    <property type="match status" value="1"/>
</dbReference>
<evidence type="ECO:0000256" key="6">
    <source>
        <dbReference type="ARBA" id="ARBA00022723"/>
    </source>
</evidence>
<keyword evidence="9 13" id="KW-0067">ATP-binding</keyword>
<evidence type="ECO:0000256" key="1">
    <source>
        <dbReference type="ARBA" id="ARBA00004496"/>
    </source>
</evidence>
<feature type="short sequence motif" description="'HIGH' region" evidence="13">
    <location>
        <begin position="30"/>
        <end position="40"/>
    </location>
</feature>
<keyword evidence="7 13" id="KW-0547">Nucleotide-binding</keyword>
<dbReference type="EMBL" id="QMHM01000004">
    <property type="protein sequence ID" value="RAV80640.1"/>
    <property type="molecule type" value="Genomic_DNA"/>
</dbReference>
<evidence type="ECO:0000256" key="12">
    <source>
        <dbReference type="ARBA" id="ARBA00047398"/>
    </source>
</evidence>
<evidence type="ECO:0000313" key="15">
    <source>
        <dbReference type="Proteomes" id="UP000251923"/>
    </source>
</evidence>
<dbReference type="AlphaFoldDB" id="A0A2I1L580"/>
<comment type="similarity">
    <text evidence="2 13">Belongs to the class-I aminoacyl-tRNA synthetase family.</text>
</comment>
<evidence type="ECO:0000256" key="13">
    <source>
        <dbReference type="HAMAP-Rule" id="MF_00041"/>
    </source>
</evidence>
<dbReference type="GO" id="GO:0008270">
    <property type="term" value="F:zinc ion binding"/>
    <property type="evidence" value="ECO:0007669"/>
    <property type="project" value="UniProtKB-UniRule"/>
</dbReference>
<evidence type="ECO:0000256" key="4">
    <source>
        <dbReference type="ARBA" id="ARBA00022490"/>
    </source>
</evidence>
<feature type="short sequence motif" description="'KMSKS' region" evidence="13">
    <location>
        <begin position="271"/>
        <end position="275"/>
    </location>
</feature>
<gene>
    <name evidence="13 14" type="primary">cysS</name>
    <name evidence="14" type="ORF">DBT54_03100</name>
</gene>
<dbReference type="GO" id="GO:0004817">
    <property type="term" value="F:cysteine-tRNA ligase activity"/>
    <property type="evidence" value="ECO:0007669"/>
    <property type="project" value="UniProtKB-UniRule"/>
</dbReference>
<comment type="catalytic activity">
    <reaction evidence="12 13">
        <text>tRNA(Cys) + L-cysteine + ATP = L-cysteinyl-tRNA(Cys) + AMP + diphosphate</text>
        <dbReference type="Rhea" id="RHEA:17773"/>
        <dbReference type="Rhea" id="RHEA-COMP:9661"/>
        <dbReference type="Rhea" id="RHEA-COMP:9679"/>
        <dbReference type="ChEBI" id="CHEBI:30616"/>
        <dbReference type="ChEBI" id="CHEBI:33019"/>
        <dbReference type="ChEBI" id="CHEBI:35235"/>
        <dbReference type="ChEBI" id="CHEBI:78442"/>
        <dbReference type="ChEBI" id="CHEBI:78517"/>
        <dbReference type="ChEBI" id="CHEBI:456215"/>
        <dbReference type="EC" id="6.1.1.16"/>
    </reaction>
</comment>
<dbReference type="GO" id="GO:0005829">
    <property type="term" value="C:cytosol"/>
    <property type="evidence" value="ECO:0007669"/>
    <property type="project" value="TreeGrafter"/>
</dbReference>
<evidence type="ECO:0000256" key="9">
    <source>
        <dbReference type="ARBA" id="ARBA00022840"/>
    </source>
</evidence>
<dbReference type="InterPro" id="IPR015273">
    <property type="entry name" value="Cys-tRNA-synt_Ia_DALR"/>
</dbReference>
<organism evidence="14 15">
    <name type="scientific">Aerococcus urinae</name>
    <dbReference type="NCBI Taxonomy" id="1376"/>
    <lineage>
        <taxon>Bacteria</taxon>
        <taxon>Bacillati</taxon>
        <taxon>Bacillota</taxon>
        <taxon>Bacilli</taxon>
        <taxon>Lactobacillales</taxon>
        <taxon>Aerococcaceae</taxon>
        <taxon>Aerococcus</taxon>
    </lineage>
</organism>
<dbReference type="SUPFAM" id="SSF47323">
    <property type="entry name" value="Anticodon-binding domain of a subclass of class I aminoacyl-tRNA synthetases"/>
    <property type="match status" value="1"/>
</dbReference>
<evidence type="ECO:0000256" key="10">
    <source>
        <dbReference type="ARBA" id="ARBA00022917"/>
    </source>
</evidence>
<dbReference type="Pfam" id="PF01406">
    <property type="entry name" value="tRNA-synt_1e"/>
    <property type="match status" value="1"/>
</dbReference>
<dbReference type="SUPFAM" id="SSF52374">
    <property type="entry name" value="Nucleotidylyl transferase"/>
    <property type="match status" value="1"/>
</dbReference>